<dbReference type="KEGG" id="tpal:117653702"/>
<evidence type="ECO:0000313" key="2">
    <source>
        <dbReference type="Proteomes" id="UP000515158"/>
    </source>
</evidence>
<evidence type="ECO:0000313" key="3">
    <source>
        <dbReference type="RefSeq" id="XP_034255438.1"/>
    </source>
</evidence>
<organism evidence="3">
    <name type="scientific">Thrips palmi</name>
    <name type="common">Melon thrips</name>
    <dbReference type="NCBI Taxonomy" id="161013"/>
    <lineage>
        <taxon>Eukaryota</taxon>
        <taxon>Metazoa</taxon>
        <taxon>Ecdysozoa</taxon>
        <taxon>Arthropoda</taxon>
        <taxon>Hexapoda</taxon>
        <taxon>Insecta</taxon>
        <taxon>Pterygota</taxon>
        <taxon>Neoptera</taxon>
        <taxon>Paraneoptera</taxon>
        <taxon>Thysanoptera</taxon>
        <taxon>Terebrantia</taxon>
        <taxon>Thripoidea</taxon>
        <taxon>Thripidae</taxon>
        <taxon>Thrips</taxon>
    </lineage>
</organism>
<accession>A0A6P9ABE7</accession>
<sequence>MKAALMEENADSKSCKITGMVLMTANFFKEAKESLIKLIEKTTLEEDVATALGGSIPPTPLLVVAGDCIFKPHRLFMCMDGTVCGCPLSLLDGVCMLFAAYYVFNLQYDAKAQITLEFLQRCVMGINPEKGNKRPGKVDTLREGGRYSSTREHQALSSMSLSLEEFLAEKGSDVGTEDSEEL</sequence>
<dbReference type="RefSeq" id="XP_034255438.1">
    <property type="nucleotide sequence ID" value="XM_034399547.1"/>
</dbReference>
<dbReference type="OrthoDB" id="7700249at2759"/>
<evidence type="ECO:0000256" key="1">
    <source>
        <dbReference type="SAM" id="MobiDB-lite"/>
    </source>
</evidence>
<keyword evidence="2" id="KW-1185">Reference proteome</keyword>
<reference evidence="3" key="1">
    <citation type="submission" date="2025-08" db="UniProtKB">
        <authorList>
            <consortium name="RefSeq"/>
        </authorList>
    </citation>
    <scope>IDENTIFICATION</scope>
    <source>
        <tissue evidence="3">Total insect</tissue>
    </source>
</reference>
<feature type="compositionally biased region" description="Basic and acidic residues" evidence="1">
    <location>
        <begin position="133"/>
        <end position="154"/>
    </location>
</feature>
<feature type="region of interest" description="Disordered" evidence="1">
    <location>
        <begin position="133"/>
        <end position="156"/>
    </location>
</feature>
<dbReference type="InParanoid" id="A0A6P9ABE7"/>
<dbReference type="PANTHER" id="PTHR31025">
    <property type="entry name" value="SI:CH211-196P9.1-RELATED"/>
    <property type="match status" value="1"/>
</dbReference>
<protein>
    <submittedName>
        <fullName evidence="3">Uncharacterized protein LOC117653702</fullName>
    </submittedName>
</protein>
<dbReference type="AlphaFoldDB" id="A0A6P9ABE7"/>
<name>A0A6P9ABE7_THRPL</name>
<dbReference type="GeneID" id="117653702"/>
<gene>
    <name evidence="3" type="primary">LOC117653702</name>
</gene>
<dbReference type="Proteomes" id="UP000515158">
    <property type="component" value="Unplaced"/>
</dbReference>
<dbReference type="PANTHER" id="PTHR31025:SF22">
    <property type="entry name" value="IP13529P"/>
    <property type="match status" value="1"/>
</dbReference>
<proteinExistence type="predicted"/>